<dbReference type="AlphaFoldDB" id="A0A2U1FJ74"/>
<dbReference type="GO" id="GO:0003676">
    <property type="term" value="F:nucleic acid binding"/>
    <property type="evidence" value="ECO:0007669"/>
    <property type="project" value="InterPro"/>
</dbReference>
<dbReference type="InterPro" id="IPR009362">
    <property type="entry name" value="YhcG_C"/>
</dbReference>
<dbReference type="Gene3D" id="3.40.1350.10">
    <property type="match status" value="1"/>
</dbReference>
<protein>
    <submittedName>
        <fullName evidence="2">Uncharacterized protein DUF1016</fullName>
    </submittedName>
</protein>
<feature type="domain" description="YhcG PDDEXK nuclease" evidence="1">
    <location>
        <begin position="1"/>
        <end position="146"/>
    </location>
</feature>
<name>A0A2U1FJ74_9PORP</name>
<comment type="caution">
    <text evidence="2">The sequence shown here is derived from an EMBL/GenBank/DDBJ whole genome shotgun (WGS) entry which is preliminary data.</text>
</comment>
<keyword evidence="3" id="KW-1185">Reference proteome</keyword>
<accession>A0A2U1FJ74</accession>
<proteinExistence type="predicted"/>
<reference evidence="2 3" key="1">
    <citation type="submission" date="2018-04" db="EMBL/GenBank/DDBJ databases">
        <title>Genomic Encyclopedia of Type Strains, Phase IV (KMG-IV): sequencing the most valuable type-strain genomes for metagenomic binning, comparative biology and taxonomic classification.</title>
        <authorList>
            <person name="Goeker M."/>
        </authorList>
    </citation>
    <scope>NUCLEOTIDE SEQUENCE [LARGE SCALE GENOMIC DNA]</scope>
    <source>
        <strain evidence="2 3">DSM 28520</strain>
    </source>
</reference>
<dbReference type="EMBL" id="QEKY01000005">
    <property type="protein sequence ID" value="PVZ12253.1"/>
    <property type="molecule type" value="Genomic_DNA"/>
</dbReference>
<dbReference type="PANTHER" id="PTHR30547">
    <property type="entry name" value="UNCHARACTERIZED PROTEIN YHCG-RELATED"/>
    <property type="match status" value="1"/>
</dbReference>
<dbReference type="Proteomes" id="UP000245462">
    <property type="component" value="Unassembled WGS sequence"/>
</dbReference>
<evidence type="ECO:0000313" key="2">
    <source>
        <dbReference type="EMBL" id="PVZ12253.1"/>
    </source>
</evidence>
<evidence type="ECO:0000313" key="3">
    <source>
        <dbReference type="Proteomes" id="UP000245462"/>
    </source>
</evidence>
<organism evidence="2 3">
    <name type="scientific">Porphyromonas loveana</name>
    <dbReference type="NCBI Taxonomy" id="1884669"/>
    <lineage>
        <taxon>Bacteria</taxon>
        <taxon>Pseudomonadati</taxon>
        <taxon>Bacteroidota</taxon>
        <taxon>Bacteroidia</taxon>
        <taxon>Bacteroidales</taxon>
        <taxon>Porphyromonadaceae</taxon>
        <taxon>Porphyromonas</taxon>
    </lineage>
</organism>
<gene>
    <name evidence="2" type="ORF">C7382_105141</name>
</gene>
<evidence type="ECO:0000259" key="1">
    <source>
        <dbReference type="Pfam" id="PF06250"/>
    </source>
</evidence>
<dbReference type="Pfam" id="PF06250">
    <property type="entry name" value="YhcG_C"/>
    <property type="match status" value="1"/>
</dbReference>
<dbReference type="PANTHER" id="PTHR30547:SF5">
    <property type="entry name" value="NUCLEASE YHCG-RELATED"/>
    <property type="match status" value="1"/>
</dbReference>
<dbReference type="InterPro" id="IPR053148">
    <property type="entry name" value="PD-DEXK-like_domain"/>
</dbReference>
<sequence>MEFLGLKSNVVYSESKLEHAIIGKMQQFLLELGKGFLFEARQKRFTFEEKHFYVDLVFYNRLLRCYVLIDLKIGELSHQDLGQMQMYVNYYDRYVRQEFESPTIGILLCENKNDALVELTLPKDANIYASAYQLYLPDKALLQEKVKEWVAEFENTSK</sequence>
<dbReference type="InterPro" id="IPR011856">
    <property type="entry name" value="tRNA_endonuc-like_dom_sf"/>
</dbReference>